<feature type="zinc finger region" description="CR-type" evidence="16">
    <location>
        <begin position="241"/>
        <end position="319"/>
    </location>
</feature>
<evidence type="ECO:0000256" key="16">
    <source>
        <dbReference type="PROSITE-ProRule" id="PRU00546"/>
    </source>
</evidence>
<evidence type="ECO:0000256" key="11">
    <source>
        <dbReference type="ARBA" id="ARBA00023128"/>
    </source>
</evidence>
<organism evidence="20 21">
    <name type="scientific">Cephus cinctus</name>
    <name type="common">Wheat stem sawfly</name>
    <dbReference type="NCBI Taxonomy" id="211228"/>
    <lineage>
        <taxon>Eukaryota</taxon>
        <taxon>Metazoa</taxon>
        <taxon>Ecdysozoa</taxon>
        <taxon>Arthropoda</taxon>
        <taxon>Hexapoda</taxon>
        <taxon>Insecta</taxon>
        <taxon>Pterygota</taxon>
        <taxon>Neoptera</taxon>
        <taxon>Endopterygota</taxon>
        <taxon>Hymenoptera</taxon>
        <taxon>Cephoidea</taxon>
        <taxon>Cephidae</taxon>
        <taxon>Cephus</taxon>
    </lineage>
</organism>
<evidence type="ECO:0000256" key="5">
    <source>
        <dbReference type="ARBA" id="ARBA00022737"/>
    </source>
</evidence>
<dbReference type="CDD" id="cd10747">
    <property type="entry name" value="DnaJ_C"/>
    <property type="match status" value="1"/>
</dbReference>
<evidence type="ECO:0000259" key="18">
    <source>
        <dbReference type="PROSITE" id="PS50076"/>
    </source>
</evidence>
<keyword evidence="4 16" id="KW-0479">Metal-binding</keyword>
<keyword evidence="5" id="KW-0677">Repeat</keyword>
<reference evidence="21" key="1">
    <citation type="submission" date="2025-08" db="UniProtKB">
        <authorList>
            <consortium name="RefSeq"/>
        </authorList>
    </citation>
    <scope>IDENTIFICATION</scope>
</reference>
<dbReference type="GO" id="GO:0005829">
    <property type="term" value="C:cytosol"/>
    <property type="evidence" value="ECO:0007669"/>
    <property type="project" value="UniProtKB-ARBA"/>
</dbReference>
<evidence type="ECO:0000256" key="3">
    <source>
        <dbReference type="ARBA" id="ARBA00022481"/>
    </source>
</evidence>
<dbReference type="InterPro" id="IPR001623">
    <property type="entry name" value="DnaJ_domain"/>
</dbReference>
<keyword evidence="2" id="KW-0217">Developmental protein</keyword>
<dbReference type="InterPro" id="IPR012724">
    <property type="entry name" value="DnaJ"/>
</dbReference>
<dbReference type="Pfam" id="PF00226">
    <property type="entry name" value="DnaJ"/>
    <property type="match status" value="1"/>
</dbReference>
<dbReference type="Pfam" id="PF00684">
    <property type="entry name" value="DnaJ_CXXCXGXG"/>
    <property type="match status" value="1"/>
</dbReference>
<evidence type="ECO:0000256" key="4">
    <source>
        <dbReference type="ARBA" id="ARBA00022723"/>
    </source>
</evidence>
<dbReference type="GeneID" id="107266859"/>
<evidence type="ECO:0000256" key="14">
    <source>
        <dbReference type="ARBA" id="ARBA00080150"/>
    </source>
</evidence>
<keyword evidence="7" id="KW-1000">Mitochondrion outer membrane</keyword>
<dbReference type="InterPro" id="IPR036410">
    <property type="entry name" value="HSP_DnaJ_Cys-rich_dom_sf"/>
</dbReference>
<dbReference type="Proteomes" id="UP000694920">
    <property type="component" value="Unplaced"/>
</dbReference>
<dbReference type="SUPFAM" id="SSF57938">
    <property type="entry name" value="DnaJ/Hsp40 cysteine-rich domain"/>
    <property type="match status" value="1"/>
</dbReference>
<evidence type="ECO:0000256" key="15">
    <source>
        <dbReference type="ARBA" id="ARBA00093620"/>
    </source>
</evidence>
<dbReference type="Gene3D" id="1.10.287.110">
    <property type="entry name" value="DnaJ domain"/>
    <property type="match status" value="1"/>
</dbReference>
<keyword evidence="9" id="KW-0809">Transit peptide</keyword>
<evidence type="ECO:0000256" key="1">
    <source>
        <dbReference type="ARBA" id="ARBA00004294"/>
    </source>
</evidence>
<feature type="region of interest" description="Disordered" evidence="17">
    <location>
        <begin position="487"/>
        <end position="554"/>
    </location>
</feature>
<evidence type="ECO:0000256" key="9">
    <source>
        <dbReference type="ARBA" id="ARBA00022946"/>
    </source>
</evidence>
<sequence length="554" mass="61549">MRLSSNMATGRGLAVILRPKTISLIGCSKLNKLQSDILQKCNNCQRHFATLTLGVAAWNRELVNKHVDKFETRRRGFHTSTRLLVKRDYYEILGVSKNAAAKDIKKAYYQLAKKYHPDTNKDDPNASKKFQEVSEAYEVLSDESKRKQYDTWGATSEQMGMGGSGGAGNQAHQDRGSHSFHQNWQFKSSVNPEELFRKIFGDAGFQNSGFADFDDFAENKYGFGAAQEVIMNLTFSQAARGVNKDISVNVVDTCPKCRGSRCELGTKPVNCQFCNGTGMETISTGPFIMRSTCRYCHGTKMYIRNPCLECEGKGQTVQRKKITVPVPAGVEDGQTVRMAVGNKEIFITFRVEKSRYFRRDGPDVHTDAEISLSQAVLGGTIRIEGVYEDQTVQIRPGTSSHTKIRLTGKGLKKVNGLGNGDHYVNIKIGVPKTLTEKQRALIQAYAELEKNTPGTIYGVTFKKDGTKECFAEPYDLMESIRIALGDRPIKKTSPTSLEPEGPGDKAQNSPDNMTTTTTTRTTAESSSKLPKSSSQEKSKNNDNVDVQKKRQEMV</sequence>
<dbReference type="AlphaFoldDB" id="A0AAJ7BSF7"/>
<dbReference type="KEGG" id="ccin:107266859"/>
<dbReference type="GO" id="GO:0005524">
    <property type="term" value="F:ATP binding"/>
    <property type="evidence" value="ECO:0007669"/>
    <property type="project" value="InterPro"/>
</dbReference>
<keyword evidence="12" id="KW-0472">Membrane</keyword>
<comment type="subcellular location">
    <subcellularLocation>
        <location evidence="1">Mitochondrion outer membrane</location>
    </subcellularLocation>
</comment>
<dbReference type="SUPFAM" id="SSF46565">
    <property type="entry name" value="Chaperone J-domain"/>
    <property type="match status" value="1"/>
</dbReference>
<evidence type="ECO:0000256" key="12">
    <source>
        <dbReference type="ARBA" id="ARBA00023136"/>
    </source>
</evidence>
<dbReference type="PANTHER" id="PTHR44145">
    <property type="entry name" value="DNAJ HOMOLOG SUBFAMILY A MEMBER 3, MITOCHONDRIAL"/>
    <property type="match status" value="1"/>
</dbReference>
<dbReference type="PRINTS" id="PR00625">
    <property type="entry name" value="JDOMAIN"/>
</dbReference>
<evidence type="ECO:0000313" key="21">
    <source>
        <dbReference type="RefSeq" id="XP_015593296.1"/>
    </source>
</evidence>
<dbReference type="GO" id="GO:0005741">
    <property type="term" value="C:mitochondrial outer membrane"/>
    <property type="evidence" value="ECO:0007669"/>
    <property type="project" value="UniProtKB-SubCell"/>
</dbReference>
<protein>
    <recommendedName>
        <fullName evidence="15">DnaJ homolog l(2)tid, mitochondrial</fullName>
    </recommendedName>
    <alternativeName>
        <fullName evidence="14">Protein lethal(2)tumorous imaginal discs</fullName>
    </alternativeName>
</protein>
<keyword evidence="20" id="KW-1185">Reference proteome</keyword>
<dbReference type="GO" id="GO:0031072">
    <property type="term" value="F:heat shock protein binding"/>
    <property type="evidence" value="ECO:0007669"/>
    <property type="project" value="InterPro"/>
</dbReference>
<dbReference type="GO" id="GO:0043066">
    <property type="term" value="P:negative regulation of apoptotic process"/>
    <property type="evidence" value="ECO:0007669"/>
    <property type="project" value="TreeGrafter"/>
</dbReference>
<dbReference type="SMART" id="SM00271">
    <property type="entry name" value="DnaJ"/>
    <property type="match status" value="1"/>
</dbReference>
<evidence type="ECO:0000256" key="2">
    <source>
        <dbReference type="ARBA" id="ARBA00022473"/>
    </source>
</evidence>
<dbReference type="CDD" id="cd06257">
    <property type="entry name" value="DnaJ"/>
    <property type="match status" value="1"/>
</dbReference>
<dbReference type="InterPro" id="IPR018253">
    <property type="entry name" value="DnaJ_domain_CS"/>
</dbReference>
<dbReference type="InterPro" id="IPR051938">
    <property type="entry name" value="Apopto_cytoskel_mod"/>
</dbReference>
<dbReference type="FunFam" id="2.10.230.10:FF:000003">
    <property type="entry name" value="dnaJ homolog subfamily A member 3, mitochondrial"/>
    <property type="match status" value="1"/>
</dbReference>
<keyword evidence="13" id="KW-0143">Chaperone</keyword>
<feature type="domain" description="CR-type" evidence="19">
    <location>
        <begin position="241"/>
        <end position="319"/>
    </location>
</feature>
<feature type="domain" description="J" evidence="18">
    <location>
        <begin position="88"/>
        <end position="153"/>
    </location>
</feature>
<dbReference type="HAMAP" id="MF_01152">
    <property type="entry name" value="DnaJ"/>
    <property type="match status" value="1"/>
</dbReference>
<keyword evidence="10" id="KW-0007">Acetylation</keyword>
<dbReference type="Pfam" id="PF01556">
    <property type="entry name" value="DnaJ_C"/>
    <property type="match status" value="1"/>
</dbReference>
<keyword evidence="8 16" id="KW-0862">Zinc</keyword>
<dbReference type="FunFam" id="1.10.287.110:FF:000075">
    <property type="entry name" value="Uncharacterized protein, isoform D"/>
    <property type="match status" value="1"/>
</dbReference>
<dbReference type="RefSeq" id="XP_015593296.1">
    <property type="nucleotide sequence ID" value="XM_015737810.2"/>
</dbReference>
<dbReference type="CDD" id="cd10719">
    <property type="entry name" value="DnaJ_zf"/>
    <property type="match status" value="1"/>
</dbReference>
<feature type="compositionally biased region" description="Low complexity" evidence="17">
    <location>
        <begin position="514"/>
        <end position="533"/>
    </location>
</feature>
<dbReference type="SUPFAM" id="SSF49493">
    <property type="entry name" value="HSP40/DnaJ peptide-binding domain"/>
    <property type="match status" value="1"/>
</dbReference>
<dbReference type="InterPro" id="IPR008971">
    <property type="entry name" value="HSP40/DnaJ_pept-bd"/>
</dbReference>
<dbReference type="PROSITE" id="PS50076">
    <property type="entry name" value="DNAJ_2"/>
    <property type="match status" value="1"/>
</dbReference>
<dbReference type="GO" id="GO:0008270">
    <property type="term" value="F:zinc ion binding"/>
    <property type="evidence" value="ECO:0007669"/>
    <property type="project" value="UniProtKB-KW"/>
</dbReference>
<dbReference type="Gene3D" id="2.10.230.10">
    <property type="entry name" value="Heat shock protein DnaJ, cysteine-rich domain"/>
    <property type="match status" value="1"/>
</dbReference>
<evidence type="ECO:0000256" key="10">
    <source>
        <dbReference type="ARBA" id="ARBA00022990"/>
    </source>
</evidence>
<dbReference type="InterPro" id="IPR001305">
    <property type="entry name" value="HSP_DnaJ_Cys-rich_dom"/>
</dbReference>
<dbReference type="FunFam" id="2.60.260.20:FF:000005">
    <property type="entry name" value="Chaperone protein dnaJ 1, mitochondrial"/>
    <property type="match status" value="1"/>
</dbReference>
<accession>A0AAJ7BSF7</accession>
<dbReference type="PROSITE" id="PS51188">
    <property type="entry name" value="ZF_CR"/>
    <property type="match status" value="1"/>
</dbReference>
<evidence type="ECO:0000256" key="7">
    <source>
        <dbReference type="ARBA" id="ARBA00022787"/>
    </source>
</evidence>
<evidence type="ECO:0000256" key="6">
    <source>
        <dbReference type="ARBA" id="ARBA00022771"/>
    </source>
</evidence>
<dbReference type="PROSITE" id="PS00636">
    <property type="entry name" value="DNAJ_1"/>
    <property type="match status" value="1"/>
</dbReference>
<feature type="compositionally biased region" description="Basic and acidic residues" evidence="17">
    <location>
        <begin position="534"/>
        <end position="554"/>
    </location>
</feature>
<dbReference type="GO" id="GO:0007005">
    <property type="term" value="P:mitochondrion organization"/>
    <property type="evidence" value="ECO:0007669"/>
    <property type="project" value="TreeGrafter"/>
</dbReference>
<dbReference type="Gene3D" id="2.60.260.20">
    <property type="entry name" value="Urease metallochaperone UreE, N-terminal domain"/>
    <property type="match status" value="2"/>
</dbReference>
<dbReference type="GO" id="GO:0009408">
    <property type="term" value="P:response to heat"/>
    <property type="evidence" value="ECO:0007669"/>
    <property type="project" value="InterPro"/>
</dbReference>
<dbReference type="GO" id="GO:0051082">
    <property type="term" value="F:unfolded protein binding"/>
    <property type="evidence" value="ECO:0007669"/>
    <property type="project" value="InterPro"/>
</dbReference>
<evidence type="ECO:0000256" key="13">
    <source>
        <dbReference type="ARBA" id="ARBA00023186"/>
    </source>
</evidence>
<evidence type="ECO:0000259" key="19">
    <source>
        <dbReference type="PROSITE" id="PS51188"/>
    </source>
</evidence>
<evidence type="ECO:0000313" key="20">
    <source>
        <dbReference type="Proteomes" id="UP000694920"/>
    </source>
</evidence>
<keyword evidence="11" id="KW-0496">Mitochondrion</keyword>
<dbReference type="InterPro" id="IPR002939">
    <property type="entry name" value="DnaJ_C"/>
</dbReference>
<evidence type="ECO:0000256" key="17">
    <source>
        <dbReference type="SAM" id="MobiDB-lite"/>
    </source>
</evidence>
<gene>
    <name evidence="21" type="primary">LOC107266859</name>
</gene>
<evidence type="ECO:0000256" key="8">
    <source>
        <dbReference type="ARBA" id="ARBA00022833"/>
    </source>
</evidence>
<keyword evidence="6 16" id="KW-0863">Zinc-finger</keyword>
<dbReference type="InterPro" id="IPR036869">
    <property type="entry name" value="J_dom_sf"/>
</dbReference>
<dbReference type="GO" id="GO:0005102">
    <property type="term" value="F:signaling receptor binding"/>
    <property type="evidence" value="ECO:0007669"/>
    <property type="project" value="UniProtKB-ARBA"/>
</dbReference>
<dbReference type="PANTHER" id="PTHR44145:SF3">
    <property type="entry name" value="DNAJ HOMOLOG SUBFAMILY A MEMBER 3, MITOCHONDRIAL"/>
    <property type="match status" value="1"/>
</dbReference>
<keyword evidence="3" id="KW-0488">Methylation</keyword>
<dbReference type="GO" id="GO:0006457">
    <property type="term" value="P:protein folding"/>
    <property type="evidence" value="ECO:0007669"/>
    <property type="project" value="InterPro"/>
</dbReference>
<proteinExistence type="inferred from homology"/>
<name>A0AAJ7BSF7_CEPCN</name>
<feature type="region of interest" description="Disordered" evidence="17">
    <location>
        <begin position="155"/>
        <end position="179"/>
    </location>
</feature>